<gene>
    <name evidence="2" type="ORF">B0A50_08067</name>
</gene>
<feature type="region of interest" description="Disordered" evidence="1">
    <location>
        <begin position="246"/>
        <end position="429"/>
    </location>
</feature>
<feature type="compositionally biased region" description="Polar residues" evidence="1">
    <location>
        <begin position="273"/>
        <end position="284"/>
    </location>
</feature>
<organism evidence="2 3">
    <name type="scientific">Salinomyces thailandicus</name>
    <dbReference type="NCBI Taxonomy" id="706561"/>
    <lineage>
        <taxon>Eukaryota</taxon>
        <taxon>Fungi</taxon>
        <taxon>Dikarya</taxon>
        <taxon>Ascomycota</taxon>
        <taxon>Pezizomycotina</taxon>
        <taxon>Dothideomycetes</taxon>
        <taxon>Dothideomycetidae</taxon>
        <taxon>Mycosphaerellales</taxon>
        <taxon>Teratosphaeriaceae</taxon>
        <taxon>Salinomyces</taxon>
    </lineage>
</organism>
<evidence type="ECO:0000313" key="2">
    <source>
        <dbReference type="EMBL" id="TKA22527.1"/>
    </source>
</evidence>
<feature type="compositionally biased region" description="Low complexity" evidence="1">
    <location>
        <begin position="391"/>
        <end position="410"/>
    </location>
</feature>
<feature type="compositionally biased region" description="Basic and acidic residues" evidence="1">
    <location>
        <begin position="126"/>
        <end position="141"/>
    </location>
</feature>
<feature type="compositionally biased region" description="Low complexity" evidence="1">
    <location>
        <begin position="1"/>
        <end position="12"/>
    </location>
</feature>
<evidence type="ECO:0000313" key="3">
    <source>
        <dbReference type="Proteomes" id="UP000308549"/>
    </source>
</evidence>
<feature type="region of interest" description="Disordered" evidence="1">
    <location>
        <begin position="126"/>
        <end position="156"/>
    </location>
</feature>
<dbReference type="Proteomes" id="UP000308549">
    <property type="component" value="Unassembled WGS sequence"/>
</dbReference>
<comment type="caution">
    <text evidence="2">The sequence shown here is derived from an EMBL/GenBank/DDBJ whole genome shotgun (WGS) entry which is preliminary data.</text>
</comment>
<feature type="region of interest" description="Disordered" evidence="1">
    <location>
        <begin position="1"/>
        <end position="72"/>
    </location>
</feature>
<feature type="compositionally biased region" description="Polar residues" evidence="1">
    <location>
        <begin position="374"/>
        <end position="383"/>
    </location>
</feature>
<name>A0A4U0TL45_9PEZI</name>
<dbReference type="OrthoDB" id="10427468at2759"/>
<feature type="compositionally biased region" description="Low complexity" evidence="1">
    <location>
        <begin position="45"/>
        <end position="55"/>
    </location>
</feature>
<sequence length="524" mass="56713">MTTTTTTTTTTTPFQPLSRDRHALPPTILACNQHQHQHQHQHRPSTSGDSGSSGSPHVLPNQPSASYYKTLCGPPRASADEALFGREQQERCSEYEVSISSRSMGVGEVEGEVWVEEVEDLEDLEDMGRGEGFGRGREGERQGFPPLRRMAGGGGGGCRGRAEAQFVEQVETTGGSLTMSRALFRDTELGEVVTVREVRGSEERLAMADDGVGDGGGRSEHGRFARRLSSFGARLCNSSRRLKRRFSRFGSSSGGETKPSPPRTRIDSCYQAGGQQAQAFEDSQSGVVGGSGRRRGTRVSASANEGLLRRCCSASTTSSRSSRQSPLLLPETMPSTPGYERDDGGPLEPCHTVVTHHRSGSSGQEEEEPGPETDFNSVNSTSILLPCHEQATPAPAPKTHPTSTTTNPNPNLTPVPLRPRLSERQDPLSRTQYSQLVALRIFQALQNGAFDLEGIERGFRGACGNLTTDAERVRASESLIGQCESRRRVVEGAFREGEGVRKAADGAGRRGRRFSVAELFLRGR</sequence>
<protein>
    <submittedName>
        <fullName evidence="2">Uncharacterized protein</fullName>
    </submittedName>
</protein>
<dbReference type="EMBL" id="NAJL01000072">
    <property type="protein sequence ID" value="TKA22527.1"/>
    <property type="molecule type" value="Genomic_DNA"/>
</dbReference>
<accession>A0A4U0TL45</accession>
<reference evidence="2 3" key="1">
    <citation type="submission" date="2017-03" db="EMBL/GenBank/DDBJ databases">
        <title>Genomes of endolithic fungi from Antarctica.</title>
        <authorList>
            <person name="Coleine C."/>
            <person name="Masonjones S."/>
            <person name="Stajich J.E."/>
        </authorList>
    </citation>
    <scope>NUCLEOTIDE SEQUENCE [LARGE SCALE GENOMIC DNA]</scope>
    <source>
        <strain evidence="2 3">CCFEE 6315</strain>
    </source>
</reference>
<evidence type="ECO:0000256" key="1">
    <source>
        <dbReference type="SAM" id="MobiDB-lite"/>
    </source>
</evidence>
<proteinExistence type="predicted"/>
<dbReference type="AlphaFoldDB" id="A0A4U0TL45"/>
<keyword evidence="3" id="KW-1185">Reference proteome</keyword>
<feature type="compositionally biased region" description="Low complexity" evidence="1">
    <location>
        <begin position="309"/>
        <end position="330"/>
    </location>
</feature>